<dbReference type="Pfam" id="PF12328">
    <property type="entry name" value="Rpp20"/>
    <property type="match status" value="1"/>
</dbReference>
<proteinExistence type="predicted"/>
<dbReference type="GO" id="GO:0001682">
    <property type="term" value="P:tRNA 5'-leader removal"/>
    <property type="evidence" value="ECO:0007669"/>
    <property type="project" value="InterPro"/>
</dbReference>
<evidence type="ECO:0000313" key="4">
    <source>
        <dbReference type="EMBL" id="KTW30366.1"/>
    </source>
</evidence>
<dbReference type="GO" id="GO:0003676">
    <property type="term" value="F:nucleic acid binding"/>
    <property type="evidence" value="ECO:0007669"/>
    <property type="project" value="InterPro"/>
</dbReference>
<organism evidence="4 5">
    <name type="scientific">Pneumocystis carinii (strain B80)</name>
    <name type="common">Rat pneumocystis pneumonia agent</name>
    <name type="synonym">Pneumocystis carinii f. sp. carinii</name>
    <dbReference type="NCBI Taxonomy" id="1408658"/>
    <lineage>
        <taxon>Eukaryota</taxon>
        <taxon>Fungi</taxon>
        <taxon>Dikarya</taxon>
        <taxon>Ascomycota</taxon>
        <taxon>Taphrinomycotina</taxon>
        <taxon>Pneumocystomycetes</taxon>
        <taxon>Pneumocystaceae</taxon>
        <taxon>Pneumocystis</taxon>
    </lineage>
</organism>
<evidence type="ECO:0000256" key="1">
    <source>
        <dbReference type="ARBA" id="ARBA00004123"/>
    </source>
</evidence>
<dbReference type="OrthoDB" id="416729at2759"/>
<keyword evidence="5" id="KW-1185">Reference proteome</keyword>
<dbReference type="AlphaFoldDB" id="A0A0W4ZPS2"/>
<name>A0A0W4ZPS2_PNEC8</name>
<evidence type="ECO:0000256" key="3">
    <source>
        <dbReference type="ARBA" id="ARBA00023242"/>
    </source>
</evidence>
<keyword evidence="3" id="KW-0539">Nucleus</keyword>
<dbReference type="Proteomes" id="UP000054454">
    <property type="component" value="Unassembled WGS sequence"/>
</dbReference>
<dbReference type="GO" id="GO:0005655">
    <property type="term" value="C:nucleolar ribonuclease P complex"/>
    <property type="evidence" value="ECO:0007669"/>
    <property type="project" value="InterPro"/>
</dbReference>
<gene>
    <name evidence="4" type="ORF">T552_00839</name>
</gene>
<sequence length="156" mass="17530">MTLIASKRKRGSEAQISKPIKKTFIKSTIDVPIKRAILKDAIIHKRCIPHPVDVSNKIFISRKTLLMSIIKKTKRKLMSLNSKGKPIILYAQSAAIERALQIALILSLQIPLDIQIQTGTIEIVDDVIPYDMDKMMSSQIRLNSTVQVIISLLNQS</sequence>
<dbReference type="GO" id="GO:0000172">
    <property type="term" value="C:ribonuclease MRP complex"/>
    <property type="evidence" value="ECO:0007669"/>
    <property type="project" value="InterPro"/>
</dbReference>
<dbReference type="InterPro" id="IPR036882">
    <property type="entry name" value="Alba-like_dom_sf"/>
</dbReference>
<dbReference type="RefSeq" id="XP_018227157.1">
    <property type="nucleotide sequence ID" value="XM_018369438.1"/>
</dbReference>
<dbReference type="EMBL" id="LFVZ01000003">
    <property type="protein sequence ID" value="KTW30366.1"/>
    <property type="molecule type" value="Genomic_DNA"/>
</dbReference>
<evidence type="ECO:0000256" key="2">
    <source>
        <dbReference type="ARBA" id="ARBA00022694"/>
    </source>
</evidence>
<keyword evidence="2" id="KW-0819">tRNA processing</keyword>
<dbReference type="GeneID" id="28935640"/>
<dbReference type="VEuPathDB" id="FungiDB:T552_00839"/>
<reference evidence="5" key="1">
    <citation type="journal article" date="2016" name="Nat. Commun.">
        <title>Genome analysis of three Pneumocystis species reveals adaptation mechanisms to life exclusively in mammalian hosts.</title>
        <authorList>
            <person name="Ma L."/>
            <person name="Chen Z."/>
            <person name="Huang D.W."/>
            <person name="Kutty G."/>
            <person name="Ishihara M."/>
            <person name="Wang H."/>
            <person name="Abouelleil A."/>
            <person name="Bishop L."/>
            <person name="Davey E."/>
            <person name="Deng R."/>
            <person name="Deng X."/>
            <person name="Fan L."/>
            <person name="Fantoni G."/>
            <person name="Fitzgerald M."/>
            <person name="Gogineni E."/>
            <person name="Goldberg J.M."/>
            <person name="Handley G."/>
            <person name="Hu X."/>
            <person name="Huber C."/>
            <person name="Jiao X."/>
            <person name="Jones K."/>
            <person name="Levin J.Z."/>
            <person name="Liu Y."/>
            <person name="Macdonald P."/>
            <person name="Melnikov A."/>
            <person name="Raley C."/>
            <person name="Sassi M."/>
            <person name="Sherman B.T."/>
            <person name="Song X."/>
            <person name="Sykes S."/>
            <person name="Tran B."/>
            <person name="Walsh L."/>
            <person name="Xia Y."/>
            <person name="Yang J."/>
            <person name="Young S."/>
            <person name="Zeng Q."/>
            <person name="Zheng X."/>
            <person name="Stephens R."/>
            <person name="Nusbaum C."/>
            <person name="Birren B.W."/>
            <person name="Azadi P."/>
            <person name="Lempicki R.A."/>
            <person name="Cuomo C.A."/>
            <person name="Kovacs J.A."/>
        </authorList>
    </citation>
    <scope>NUCLEOTIDE SEQUENCE [LARGE SCALE GENOMIC DNA]</scope>
    <source>
        <strain evidence="5">B80</strain>
    </source>
</reference>
<accession>A0A0W4ZPS2</accession>
<dbReference type="Gene3D" id="3.30.110.20">
    <property type="entry name" value="Alba-like domain"/>
    <property type="match status" value="1"/>
</dbReference>
<comment type="subcellular location">
    <subcellularLocation>
        <location evidence="1">Nucleus</location>
    </subcellularLocation>
</comment>
<protein>
    <submittedName>
        <fullName evidence="4">Uncharacterized protein</fullName>
    </submittedName>
</protein>
<evidence type="ECO:0000313" key="5">
    <source>
        <dbReference type="Proteomes" id="UP000054454"/>
    </source>
</evidence>
<dbReference type="InterPro" id="IPR014612">
    <property type="entry name" value="Pop7/Rpp20"/>
</dbReference>
<comment type="caution">
    <text evidence="4">The sequence shown here is derived from an EMBL/GenBank/DDBJ whole genome shotgun (WGS) entry which is preliminary data.</text>
</comment>